<dbReference type="NCBIfam" id="NF033377">
    <property type="entry name" value="OMA_tautomer"/>
    <property type="match status" value="1"/>
</dbReference>
<dbReference type="EMBL" id="CP159578">
    <property type="protein sequence ID" value="XCJ79176.1"/>
    <property type="molecule type" value="Genomic_DNA"/>
</dbReference>
<keyword evidence="2 3" id="KW-0413">Isomerase</keyword>
<dbReference type="InterPro" id="IPR007400">
    <property type="entry name" value="PrpF-like"/>
</dbReference>
<dbReference type="AlphaFoldDB" id="A0AB74UEP4"/>
<organism evidence="3">
    <name type="scientific">Salinicola endophyticus</name>
    <dbReference type="NCBI Taxonomy" id="1949083"/>
    <lineage>
        <taxon>Bacteria</taxon>
        <taxon>Pseudomonadati</taxon>
        <taxon>Pseudomonadota</taxon>
        <taxon>Gammaproteobacteria</taxon>
        <taxon>Oceanospirillales</taxon>
        <taxon>Halomonadaceae</taxon>
        <taxon>Salinicola</taxon>
    </lineage>
</organism>
<dbReference type="PANTHER" id="PTHR43709">
    <property type="entry name" value="ACONITATE ISOMERASE-RELATED"/>
    <property type="match status" value="1"/>
</dbReference>
<dbReference type="Pfam" id="PF04303">
    <property type="entry name" value="PrpF"/>
    <property type="match status" value="1"/>
</dbReference>
<accession>A0AB74UEP4</accession>
<dbReference type="Gene3D" id="3.10.310.10">
    <property type="entry name" value="Diaminopimelate Epimerase, Chain A, domain 1"/>
    <property type="match status" value="2"/>
</dbReference>
<proteinExistence type="inferred from homology"/>
<dbReference type="InterPro" id="IPR047687">
    <property type="entry name" value="OMA_tautomer-like"/>
</dbReference>
<reference evidence="3" key="1">
    <citation type="submission" date="2024-06" db="EMBL/GenBank/DDBJ databases">
        <title>Complete genome of Salinicola endophyticus HNIBRBA4755.</title>
        <authorList>
            <person name="Shin S.Y."/>
            <person name="Kang H."/>
            <person name="Song J."/>
        </authorList>
    </citation>
    <scope>NUCLEOTIDE SEQUENCE</scope>
    <source>
        <strain evidence="3">HNIBRBA4755</strain>
    </source>
</reference>
<dbReference type="SUPFAM" id="SSF54506">
    <property type="entry name" value="Diaminopimelate epimerase-like"/>
    <property type="match status" value="2"/>
</dbReference>
<name>A0AB74UEP4_9GAMM</name>
<protein>
    <submittedName>
        <fullName evidence="3">4-oxalomesaconate tautomerase</fullName>
        <ecNumber evidence="3">5.3.2.8</ecNumber>
    </submittedName>
</protein>
<dbReference type="GO" id="GO:0016853">
    <property type="term" value="F:isomerase activity"/>
    <property type="evidence" value="ECO:0007669"/>
    <property type="project" value="UniProtKB-KW"/>
</dbReference>
<dbReference type="RefSeq" id="WP_353980126.1">
    <property type="nucleotide sequence ID" value="NZ_CP159578.1"/>
</dbReference>
<evidence type="ECO:0000256" key="1">
    <source>
        <dbReference type="ARBA" id="ARBA00007673"/>
    </source>
</evidence>
<dbReference type="EC" id="5.3.2.8" evidence="3"/>
<sequence length="362" mass="37852">MRAIPCVLMRGGTSKGPVFLGRDLPSDPAERDELLLTLMGSGNELEVDGIGGGYPQTSKVAIVTPSAEPGVDVDYLFVQVMVEQRRVDTSPNCGNMLSAVGPFAIEQGLVAATGDVTRLTIRNLNTNSLIDAEVCTPGGQVTYVGDTRIDGVPGSAAPVLLEFRNVVGAKTGKLYPTGKPVETIDGVEVSCIDAAMPMVLIRAADLGKRGDETPQALDGDSELLARLESIRLQAGAAMGLGDVRERVIPKPVLISAPAGGGTLCVRYFMPQRCHRALAITGAVGLALACADGRSLLQGLAGAPSAEGLLEFEHPSGRLGVIARWPAEQAWPSCSLIRTARRLFSGSVYVPERLTPAPDTAIG</sequence>
<comment type="similarity">
    <text evidence="1">Belongs to the PrpF family.</text>
</comment>
<dbReference type="PANTHER" id="PTHR43709:SF3">
    <property type="entry name" value="ISOMERASE YBHH-RELATED"/>
    <property type="match status" value="1"/>
</dbReference>
<evidence type="ECO:0000313" key="3">
    <source>
        <dbReference type="EMBL" id="XCJ79176.1"/>
    </source>
</evidence>
<evidence type="ECO:0000256" key="2">
    <source>
        <dbReference type="ARBA" id="ARBA00023235"/>
    </source>
</evidence>
<gene>
    <name evidence="3" type="ORF">ABV408_17275</name>
</gene>